<evidence type="ECO:0000313" key="8">
    <source>
        <dbReference type="Proteomes" id="UP000677054"/>
    </source>
</evidence>
<dbReference type="Pfam" id="PF08240">
    <property type="entry name" value="ADH_N"/>
    <property type="match status" value="1"/>
</dbReference>
<dbReference type="InterPro" id="IPR036291">
    <property type="entry name" value="NAD(P)-bd_dom_sf"/>
</dbReference>
<keyword evidence="1 4" id="KW-0479">Metal-binding</keyword>
<dbReference type="InterPro" id="IPR002328">
    <property type="entry name" value="ADH_Zn_CS"/>
</dbReference>
<evidence type="ECO:0000256" key="2">
    <source>
        <dbReference type="ARBA" id="ARBA00022833"/>
    </source>
</evidence>
<dbReference type="OrthoDB" id="3941538at2759"/>
<dbReference type="Gene3D" id="3.40.50.720">
    <property type="entry name" value="NAD(P)-binding Rossmann-like Domain"/>
    <property type="match status" value="1"/>
</dbReference>
<dbReference type="PANTHER" id="PTHR43401">
    <property type="entry name" value="L-THREONINE 3-DEHYDROGENASE"/>
    <property type="match status" value="1"/>
</dbReference>
<evidence type="ECO:0000256" key="4">
    <source>
        <dbReference type="RuleBase" id="RU361277"/>
    </source>
</evidence>
<evidence type="ECO:0000256" key="3">
    <source>
        <dbReference type="ARBA" id="ARBA00023002"/>
    </source>
</evidence>
<feature type="domain" description="Alcohol dehydrogenase-like C-terminal" evidence="5">
    <location>
        <begin position="180"/>
        <end position="289"/>
    </location>
</feature>
<comment type="similarity">
    <text evidence="4">Belongs to the zinc-containing alcohol dehydrogenase family.</text>
</comment>
<dbReference type="InterPro" id="IPR013149">
    <property type="entry name" value="ADH-like_C"/>
</dbReference>
<dbReference type="InterPro" id="IPR011032">
    <property type="entry name" value="GroES-like_sf"/>
</dbReference>
<organism evidence="7">
    <name type="scientific">Darwinula stevensoni</name>
    <dbReference type="NCBI Taxonomy" id="69355"/>
    <lineage>
        <taxon>Eukaryota</taxon>
        <taxon>Metazoa</taxon>
        <taxon>Ecdysozoa</taxon>
        <taxon>Arthropoda</taxon>
        <taxon>Crustacea</taxon>
        <taxon>Oligostraca</taxon>
        <taxon>Ostracoda</taxon>
        <taxon>Podocopa</taxon>
        <taxon>Podocopida</taxon>
        <taxon>Darwinulocopina</taxon>
        <taxon>Darwinuloidea</taxon>
        <taxon>Darwinulidae</taxon>
        <taxon>Darwinula</taxon>
    </lineage>
</organism>
<dbReference type="Pfam" id="PF00107">
    <property type="entry name" value="ADH_zinc_N"/>
    <property type="match status" value="1"/>
</dbReference>
<proteinExistence type="inferred from homology"/>
<dbReference type="AlphaFoldDB" id="A0A7R8XE69"/>
<accession>A0A7R8XE69</accession>
<keyword evidence="3" id="KW-0560">Oxidoreductase</keyword>
<reference evidence="7" key="1">
    <citation type="submission" date="2020-11" db="EMBL/GenBank/DDBJ databases">
        <authorList>
            <person name="Tran Van P."/>
        </authorList>
    </citation>
    <scope>NUCLEOTIDE SEQUENCE</scope>
</reference>
<protein>
    <submittedName>
        <fullName evidence="7">Uncharacterized protein</fullName>
    </submittedName>
</protein>
<keyword evidence="8" id="KW-1185">Reference proteome</keyword>
<dbReference type="EMBL" id="CAJPEV010002069">
    <property type="protein sequence ID" value="CAG0895511.1"/>
    <property type="molecule type" value="Genomic_DNA"/>
</dbReference>
<dbReference type="Gene3D" id="3.90.180.10">
    <property type="entry name" value="Medium-chain alcohol dehydrogenases, catalytic domain"/>
    <property type="match status" value="1"/>
</dbReference>
<dbReference type="SUPFAM" id="SSF51735">
    <property type="entry name" value="NAD(P)-binding Rossmann-fold domains"/>
    <property type="match status" value="1"/>
</dbReference>
<feature type="domain" description="Alcohol dehydrogenase-like N-terminal" evidence="6">
    <location>
        <begin position="27"/>
        <end position="139"/>
    </location>
</feature>
<evidence type="ECO:0000259" key="5">
    <source>
        <dbReference type="Pfam" id="PF00107"/>
    </source>
</evidence>
<sequence length="351" mass="37729">MMEAIVFDGIERGLSLRKVPMPEIRSDHDVIVKVAYCGVCGTDLHAIQGEFPVRDKDLILGHEVSGIVHAVGEKVRAVKVGDPVGVNPNKGCGGLCRGCSRGNPHLCPTEGINGTLGLWKDGGWAQFVAVPSSQVYLLPHPLPLNIGFLAETLSCIYHGKEMLGMIDPDARILILGGGIVGLLWAALFKHQGHMDITLSEASPHRRSNAQKSGFVSKVLDPAQLDEEEDGFDVIVDCCGVAKAVEKGIEVANKGATIIIFAAAPKTEVVQVPSFVMFWKELRMFGTLTNPFTYGKAVGLLHSMWLNPNLGLSAEKLGIKEYGLKDYCKCLGDLKGGVITKGVFAVSSKQEE</sequence>
<dbReference type="EMBL" id="LR901586">
    <property type="protein sequence ID" value="CAD7248930.1"/>
    <property type="molecule type" value="Genomic_DNA"/>
</dbReference>
<evidence type="ECO:0000313" key="7">
    <source>
        <dbReference type="EMBL" id="CAD7248930.1"/>
    </source>
</evidence>
<evidence type="ECO:0000259" key="6">
    <source>
        <dbReference type="Pfam" id="PF08240"/>
    </source>
</evidence>
<dbReference type="InterPro" id="IPR013154">
    <property type="entry name" value="ADH-like_N"/>
</dbReference>
<evidence type="ECO:0000256" key="1">
    <source>
        <dbReference type="ARBA" id="ARBA00022723"/>
    </source>
</evidence>
<dbReference type="PROSITE" id="PS00059">
    <property type="entry name" value="ADH_ZINC"/>
    <property type="match status" value="1"/>
</dbReference>
<dbReference type="SUPFAM" id="SSF50129">
    <property type="entry name" value="GroES-like"/>
    <property type="match status" value="1"/>
</dbReference>
<dbReference type="PANTHER" id="PTHR43401:SF2">
    <property type="entry name" value="L-THREONINE 3-DEHYDROGENASE"/>
    <property type="match status" value="1"/>
</dbReference>
<comment type="cofactor">
    <cofactor evidence="4">
        <name>Zn(2+)</name>
        <dbReference type="ChEBI" id="CHEBI:29105"/>
    </cofactor>
</comment>
<name>A0A7R8XE69_9CRUS</name>
<keyword evidence="2 4" id="KW-0862">Zinc</keyword>
<dbReference type="GO" id="GO:0016491">
    <property type="term" value="F:oxidoreductase activity"/>
    <property type="evidence" value="ECO:0007669"/>
    <property type="project" value="UniProtKB-KW"/>
</dbReference>
<dbReference type="GO" id="GO:0008270">
    <property type="term" value="F:zinc ion binding"/>
    <property type="evidence" value="ECO:0007669"/>
    <property type="project" value="InterPro"/>
</dbReference>
<dbReference type="Proteomes" id="UP000677054">
    <property type="component" value="Unassembled WGS sequence"/>
</dbReference>
<gene>
    <name evidence="7" type="ORF">DSTB1V02_LOCUS8736</name>
</gene>
<dbReference type="InterPro" id="IPR050129">
    <property type="entry name" value="Zn_alcohol_dh"/>
</dbReference>